<dbReference type="RefSeq" id="WP_027699508.1">
    <property type="nucleotide sequence ID" value="NZ_DF820494.1"/>
</dbReference>
<dbReference type="GO" id="GO:0005829">
    <property type="term" value="C:cytosol"/>
    <property type="evidence" value="ECO:0007669"/>
    <property type="project" value="TreeGrafter"/>
</dbReference>
<dbReference type="InterPro" id="IPR036249">
    <property type="entry name" value="Thioredoxin-like_sf"/>
</dbReference>
<evidence type="ECO:0000313" key="5">
    <source>
        <dbReference type="Proteomes" id="UP000030643"/>
    </source>
</evidence>
<sequence>MTKKYISLGILVACLASVYLFTYLTPQNAYSDTIDPLKALTRDQQHSTKPTLLVVHKTGCKDCAAVAKTFAGIENKLNNKVNLVVVDAMNDNSKEIIQKYQITNAPTFVWLKNGKEISRYWGTNKRMLREFLSLQKGKGVNNGPVTKK</sequence>
<dbReference type="Gene3D" id="3.40.30.10">
    <property type="entry name" value="Glutaredoxin"/>
    <property type="match status" value="1"/>
</dbReference>
<reference evidence="5" key="1">
    <citation type="journal article" date="2014" name="Genome Announc.">
        <title>Draft genome sequence of Weissella oryzae SG25T, isolated from fermented rice grains.</title>
        <authorList>
            <person name="Tanizawa Y."/>
            <person name="Fujisawa T."/>
            <person name="Mochizuki T."/>
            <person name="Kaminuma E."/>
            <person name="Suzuki Y."/>
            <person name="Nakamura Y."/>
            <person name="Tohno M."/>
        </authorList>
    </citation>
    <scope>NUCLEOTIDE SEQUENCE [LARGE SCALE GENOMIC DNA]</scope>
    <source>
        <strain evidence="5">DSM 25784 / JCM 18191 / LMG 30913 / SG25</strain>
    </source>
</reference>
<dbReference type="PANTHER" id="PTHR45663:SF11">
    <property type="entry name" value="GEO12009P1"/>
    <property type="match status" value="1"/>
</dbReference>
<feature type="domain" description="Thioredoxin" evidence="3">
    <location>
        <begin position="46"/>
        <end position="131"/>
    </location>
</feature>
<dbReference type="PANTHER" id="PTHR45663">
    <property type="entry name" value="GEO12009P1"/>
    <property type="match status" value="1"/>
</dbReference>
<dbReference type="AlphaFoldDB" id="A0A069CVN1"/>
<evidence type="ECO:0000259" key="3">
    <source>
        <dbReference type="Pfam" id="PF00085"/>
    </source>
</evidence>
<gene>
    <name evidence="4" type="ORF">WOSG25_110220</name>
</gene>
<keyword evidence="2" id="KW-0676">Redox-active center</keyword>
<dbReference type="CDD" id="cd02947">
    <property type="entry name" value="TRX_family"/>
    <property type="match status" value="1"/>
</dbReference>
<evidence type="ECO:0000256" key="1">
    <source>
        <dbReference type="ARBA" id="ARBA00008987"/>
    </source>
</evidence>
<name>A0A069CVN1_WEIOS</name>
<protein>
    <submittedName>
        <fullName evidence="4">Thioredoxin</fullName>
    </submittedName>
</protein>
<dbReference type="GO" id="GO:0015035">
    <property type="term" value="F:protein-disulfide reductase activity"/>
    <property type="evidence" value="ECO:0007669"/>
    <property type="project" value="TreeGrafter"/>
</dbReference>
<proteinExistence type="inferred from homology"/>
<accession>A0A069CVN1</accession>
<dbReference type="EMBL" id="DF820494">
    <property type="protein sequence ID" value="GAK31544.1"/>
    <property type="molecule type" value="Genomic_DNA"/>
</dbReference>
<organism evidence="4 5">
    <name type="scientific">Weissella oryzae (strain DSM 25784 / JCM 18191 / LMG 30913 / SG25)</name>
    <dbReference type="NCBI Taxonomy" id="1329250"/>
    <lineage>
        <taxon>Bacteria</taxon>
        <taxon>Bacillati</taxon>
        <taxon>Bacillota</taxon>
        <taxon>Bacilli</taxon>
        <taxon>Lactobacillales</taxon>
        <taxon>Lactobacillaceae</taxon>
        <taxon>Weissella</taxon>
    </lineage>
</organism>
<dbReference type="Proteomes" id="UP000030643">
    <property type="component" value="Unassembled WGS sequence"/>
</dbReference>
<dbReference type="Pfam" id="PF00085">
    <property type="entry name" value="Thioredoxin"/>
    <property type="match status" value="1"/>
</dbReference>
<dbReference type="STRING" id="1329250.WOSG25_110220"/>
<evidence type="ECO:0000313" key="4">
    <source>
        <dbReference type="EMBL" id="GAK31544.1"/>
    </source>
</evidence>
<dbReference type="eggNOG" id="COG0526">
    <property type="taxonomic scope" value="Bacteria"/>
</dbReference>
<dbReference type="SUPFAM" id="SSF52833">
    <property type="entry name" value="Thioredoxin-like"/>
    <property type="match status" value="1"/>
</dbReference>
<dbReference type="InterPro" id="IPR013766">
    <property type="entry name" value="Thioredoxin_domain"/>
</dbReference>
<dbReference type="GO" id="GO:0045454">
    <property type="term" value="P:cell redox homeostasis"/>
    <property type="evidence" value="ECO:0007669"/>
    <property type="project" value="TreeGrafter"/>
</dbReference>
<evidence type="ECO:0000256" key="2">
    <source>
        <dbReference type="ARBA" id="ARBA00023284"/>
    </source>
</evidence>
<keyword evidence="5" id="KW-1185">Reference proteome</keyword>
<comment type="similarity">
    <text evidence="1">Belongs to the thioredoxin family.</text>
</comment>
<dbReference type="OrthoDB" id="2143051at2"/>